<dbReference type="KEGG" id="noj:EJ995_03590"/>
<organism evidence="2 3">
    <name type="scientific">Nonlabens ponticola</name>
    <dbReference type="NCBI Taxonomy" id="2496866"/>
    <lineage>
        <taxon>Bacteria</taxon>
        <taxon>Pseudomonadati</taxon>
        <taxon>Bacteroidota</taxon>
        <taxon>Flavobacteriia</taxon>
        <taxon>Flavobacteriales</taxon>
        <taxon>Flavobacteriaceae</taxon>
        <taxon>Nonlabens</taxon>
    </lineage>
</organism>
<accession>A0A3S9MW43</accession>
<dbReference type="Gene3D" id="3.90.320.10">
    <property type="match status" value="1"/>
</dbReference>
<dbReference type="EMBL" id="CP034549">
    <property type="protein sequence ID" value="AZQ43362.1"/>
    <property type="molecule type" value="Genomic_DNA"/>
</dbReference>
<dbReference type="SUPFAM" id="SSF52540">
    <property type="entry name" value="P-loop containing nucleoside triphosphate hydrolases"/>
    <property type="match status" value="1"/>
</dbReference>
<feature type="domain" description="PD-(D/E)XK endonuclease-like" evidence="1">
    <location>
        <begin position="638"/>
        <end position="904"/>
    </location>
</feature>
<dbReference type="InterPro" id="IPR027417">
    <property type="entry name" value="P-loop_NTPase"/>
</dbReference>
<evidence type="ECO:0000313" key="2">
    <source>
        <dbReference type="EMBL" id="AZQ43362.1"/>
    </source>
</evidence>
<reference evidence="2 3" key="1">
    <citation type="submission" date="2018-12" db="EMBL/GenBank/DDBJ databases">
        <title>Complete genome of Nonlabens sp. MJ115.</title>
        <authorList>
            <person name="Choi H.S."/>
            <person name="Jung J."/>
        </authorList>
    </citation>
    <scope>NUCLEOTIDE SEQUENCE [LARGE SCALE GENOMIC DNA]</scope>
    <source>
        <strain evidence="2 3">MJ115</strain>
    </source>
</reference>
<gene>
    <name evidence="2" type="ORF">EJ995_03590</name>
</gene>
<keyword evidence="3" id="KW-1185">Reference proteome</keyword>
<evidence type="ECO:0000259" key="1">
    <source>
        <dbReference type="Pfam" id="PF12705"/>
    </source>
</evidence>
<dbReference type="InterPro" id="IPR038726">
    <property type="entry name" value="PDDEXK_AddAB-type"/>
</dbReference>
<dbReference type="Pfam" id="PF12705">
    <property type="entry name" value="PDDEXK_1"/>
    <property type="match status" value="1"/>
</dbReference>
<dbReference type="OrthoDB" id="9762792at2"/>
<dbReference type="Proteomes" id="UP000279600">
    <property type="component" value="Chromosome"/>
</dbReference>
<dbReference type="AlphaFoldDB" id="A0A3S9MW43"/>
<protein>
    <submittedName>
        <fullName evidence="2">PD-(D/E)XK nuclease family protein</fullName>
    </submittedName>
</protein>
<evidence type="ECO:0000313" key="3">
    <source>
        <dbReference type="Proteomes" id="UP000279600"/>
    </source>
</evidence>
<sequence>MITFIDQVLDDLTAAGNNLLEQSYVVPSRRVGLMINRSIISRVDPPIFEPTTLSIQEFVEQLSQVQILPDLEILPYFYKAYLDVEPKEKQDSFEAFIGWAPTILKDFNEIDRYLVDPEGFFNYLGNYKALDTTSHWSLDATKTPMVTNYLDFWKKLHRYYRAMVDVCKQNDIAYQGLAYRLAFAKAKSSKTTLQNNYIFLGLNALNTAESQIVQQLLEDKQASIFWDADAYFIDRNYHEASKFMREFKSNWKFYESHPFEQIRQNYSGSKNLKVIGATGNLGMVQAASELISHYEPDELKKTAIILADEQLLLPFLQALPKNVSNYNVTMGLSLDKLPIATLFKDLFKLHRERTDQGFYFKNVVRVLESPFVNLLSPVESQKLLKVIREKNIIYVTNDAFDLKEDTAISLLLNTITQPQQIIERCFELIELLKKSIVGKTKDPLQLEQLLAMKEVIQELAVLTRDHENIENLKTLTYLLRQVLPLKNLDFIGEPIQGLQIMGVLETRALDYENIIMLSVNEGTLPAGKSQSSYIPYEMKRQFGMPTYSDKDSIYAYHFYRLLHRCNSATFIYNQESDTLGGGEKSRFLLQLEVDKPDAHILKSINYYSKVNPVTTSLIEVPKTEAYLKRLKQIAANGFSPSALTSYVRNPVDFFAQKIMRISQMDDVEEDIAFNTMGNIIHEALDKLYQPVQGKILIDEDFKAIRQRIKHELDKAYKECYDTSGTPLGKNKLIYEVSHHYIKMMVAADADLVKQGKELIIKSVEQQLETVIDIPEIGQVKLHGKVDRIDTVDGELRIIDYKSGNATKTQVSVDPADYEALITDYERAKAFQVLMYAYLYSKKEVFDTATGGIISFKKFSDGLISFTEKQGRTVIKSSIDHEVLDRFEQQLIALIKELFDMNQPLTEKEV</sequence>
<proteinExistence type="predicted"/>
<dbReference type="InterPro" id="IPR011604">
    <property type="entry name" value="PDDEXK-like_dom_sf"/>
</dbReference>
<name>A0A3S9MW43_9FLAO</name>
<dbReference type="RefSeq" id="WP_126445695.1">
    <property type="nucleotide sequence ID" value="NZ_CP034549.1"/>
</dbReference>